<evidence type="ECO:0000256" key="4">
    <source>
        <dbReference type="ARBA" id="ARBA00023237"/>
    </source>
</evidence>
<feature type="domain" description="Autotransporter" evidence="7">
    <location>
        <begin position="91"/>
        <end position="399"/>
    </location>
</feature>
<comment type="similarity">
    <text evidence="5">Belongs to the Omp25/RopB family.</text>
</comment>
<evidence type="ECO:0000313" key="9">
    <source>
        <dbReference type="Proteomes" id="UP000782519"/>
    </source>
</evidence>
<dbReference type="Gene3D" id="2.40.128.130">
    <property type="entry name" value="Autotransporter beta-domain"/>
    <property type="match status" value="1"/>
</dbReference>
<proteinExistence type="inferred from homology"/>
<evidence type="ECO:0000256" key="1">
    <source>
        <dbReference type="ARBA" id="ARBA00004442"/>
    </source>
</evidence>
<dbReference type="InterPro" id="IPR036709">
    <property type="entry name" value="Autotransporte_beta_dom_sf"/>
</dbReference>
<dbReference type="InterPro" id="IPR005546">
    <property type="entry name" value="Autotransporte_beta"/>
</dbReference>
<dbReference type="PANTHER" id="PTHR34001">
    <property type="entry name" value="BLL7405 PROTEIN"/>
    <property type="match status" value="1"/>
</dbReference>
<dbReference type="InterPro" id="IPR051692">
    <property type="entry name" value="OMP-like"/>
</dbReference>
<keyword evidence="4" id="KW-0998">Cell outer membrane</keyword>
<dbReference type="PANTHER" id="PTHR34001:SF3">
    <property type="entry name" value="BLL7405 PROTEIN"/>
    <property type="match status" value="1"/>
</dbReference>
<dbReference type="InterPro" id="IPR027385">
    <property type="entry name" value="Beta-barrel_OMP"/>
</dbReference>
<evidence type="ECO:0000313" key="8">
    <source>
        <dbReference type="EMBL" id="MBI5133064.1"/>
    </source>
</evidence>
<dbReference type="Pfam" id="PF13505">
    <property type="entry name" value="OMP_b-brl"/>
    <property type="match status" value="1"/>
</dbReference>
<dbReference type="InterPro" id="IPR011250">
    <property type="entry name" value="OMP/PagP_B-barrel"/>
</dbReference>
<keyword evidence="3" id="KW-0472">Membrane</keyword>
<sequence length="656" mass="68456">MKLISPRVVKGRNGILAGFACAMMATVSTGAFAQNCTVPAQTGTVITNIGQLAIPATGGATSLAAAIGNVNTAFLTQQGSAFVSAPANPAPDQPGGGIWARGVGGEVTIKSTSTSTATTTLPPGGAVYNTSRTTCETSQRQTFGGVQVGADIARLNWGGWNVHLGATAGYLGAKSSDNNQFSNTYSIPFFGTYVVATYGRFFADLMVKQEFYNVNLGNPSSLYFDRLVGAHGYSISASAGYNVPLANNWFIEPSAGFIYSKTSVDDYVNSGTPALAIGGNIRTDDIKSEIGRLSLRVGTAIATPTVVWQPFGSASVFHEFAGDINSTYTTFANNAFIGASPISVNQVTSTSRVGTYGQYSLGLAGQVVNTGWLGFVRVDYRNGSNIEGWTGNAGIRYQFTPEAIAAVMPLKAKAAPRPLIGPTNWTGFYIGGFAGGAYGRTDIGFLGAPTQGDKPWVFGPLGGGQIGYNHQFSNNWVLGVEGDIGAADIKGGRTAGTATGLTAGGVPVAFSPAYFTVQDRTHWMATASARLGYSWGRTLYYVRGGGAWEDSTVSAVCSLGPTAVAPGRSCLNQAGALTAGFDTGNRTRTGWLIGFGTEFDLGKNWSAKTEYNYTDFGSRSSLASDGTTTLTDKATISQVKVGLNYRFSPTAIVAKY</sequence>
<comment type="caution">
    <text evidence="8">The sequence shown here is derived from an EMBL/GenBank/DDBJ whole genome shotgun (WGS) entry which is preliminary data.</text>
</comment>
<dbReference type="Proteomes" id="UP000782519">
    <property type="component" value="Unassembled WGS sequence"/>
</dbReference>
<evidence type="ECO:0000256" key="3">
    <source>
        <dbReference type="ARBA" id="ARBA00023136"/>
    </source>
</evidence>
<dbReference type="Gene3D" id="2.40.160.20">
    <property type="match status" value="1"/>
</dbReference>
<dbReference type="EMBL" id="JACRJB010000078">
    <property type="protein sequence ID" value="MBI5133064.1"/>
    <property type="molecule type" value="Genomic_DNA"/>
</dbReference>
<evidence type="ECO:0000256" key="6">
    <source>
        <dbReference type="SAM" id="SignalP"/>
    </source>
</evidence>
<evidence type="ECO:0000259" key="7">
    <source>
        <dbReference type="PROSITE" id="PS51208"/>
    </source>
</evidence>
<feature type="chain" id="PRO_5037644205" evidence="6">
    <location>
        <begin position="34"/>
        <end position="656"/>
    </location>
</feature>
<gene>
    <name evidence="8" type="ORF">HZA66_26800</name>
</gene>
<protein>
    <submittedName>
        <fullName evidence="8">Autotransporter domain-containing protein</fullName>
    </submittedName>
</protein>
<keyword evidence="2 6" id="KW-0732">Signal</keyword>
<evidence type="ECO:0000256" key="2">
    <source>
        <dbReference type="ARBA" id="ARBA00022729"/>
    </source>
</evidence>
<accession>A0A933S4N9</accession>
<reference evidence="8" key="1">
    <citation type="submission" date="2020-07" db="EMBL/GenBank/DDBJ databases">
        <title>Huge and variable diversity of episymbiotic CPR bacteria and DPANN archaea in groundwater ecosystems.</title>
        <authorList>
            <person name="He C.Y."/>
            <person name="Keren R."/>
            <person name="Whittaker M."/>
            <person name="Farag I.F."/>
            <person name="Doudna J."/>
            <person name="Cate J.H.D."/>
            <person name="Banfield J.F."/>
        </authorList>
    </citation>
    <scope>NUCLEOTIDE SEQUENCE</scope>
    <source>
        <strain evidence="8">NC_groundwater_1818_Pr3_B-0.1um_66_35</strain>
    </source>
</reference>
<dbReference type="SUPFAM" id="SSF103515">
    <property type="entry name" value="Autotransporter"/>
    <property type="match status" value="1"/>
</dbReference>
<dbReference type="SMART" id="SM00869">
    <property type="entry name" value="Autotransporter"/>
    <property type="match status" value="1"/>
</dbReference>
<feature type="signal peptide" evidence="6">
    <location>
        <begin position="1"/>
        <end position="33"/>
    </location>
</feature>
<dbReference type="AlphaFoldDB" id="A0A933S4N9"/>
<dbReference type="GO" id="GO:0009279">
    <property type="term" value="C:cell outer membrane"/>
    <property type="evidence" value="ECO:0007669"/>
    <property type="project" value="UniProtKB-SubCell"/>
</dbReference>
<dbReference type="SUPFAM" id="SSF56925">
    <property type="entry name" value="OMPA-like"/>
    <property type="match status" value="1"/>
</dbReference>
<comment type="subcellular location">
    <subcellularLocation>
        <location evidence="1">Cell outer membrane</location>
    </subcellularLocation>
</comment>
<evidence type="ECO:0000256" key="5">
    <source>
        <dbReference type="ARBA" id="ARBA00038306"/>
    </source>
</evidence>
<dbReference type="PROSITE" id="PS51208">
    <property type="entry name" value="AUTOTRANSPORTER"/>
    <property type="match status" value="1"/>
</dbReference>
<name>A0A933S4N9_RHOPL</name>
<dbReference type="Pfam" id="PF03797">
    <property type="entry name" value="Autotransporter"/>
    <property type="match status" value="1"/>
</dbReference>
<organism evidence="8 9">
    <name type="scientific">Rhodopseudomonas palustris</name>
    <dbReference type="NCBI Taxonomy" id="1076"/>
    <lineage>
        <taxon>Bacteria</taxon>
        <taxon>Pseudomonadati</taxon>
        <taxon>Pseudomonadota</taxon>
        <taxon>Alphaproteobacteria</taxon>
        <taxon>Hyphomicrobiales</taxon>
        <taxon>Nitrobacteraceae</taxon>
        <taxon>Rhodopseudomonas</taxon>
    </lineage>
</organism>